<dbReference type="Proteomes" id="UP000188318">
    <property type="component" value="Unassembled WGS sequence"/>
</dbReference>
<dbReference type="OMA" id="LICHEYY"/>
<keyword evidence="2 5" id="KW-0812">Transmembrane</keyword>
<dbReference type="SUPFAM" id="SSF103473">
    <property type="entry name" value="MFS general substrate transporter"/>
    <property type="match status" value="1"/>
</dbReference>
<evidence type="ECO:0000313" key="6">
    <source>
        <dbReference type="EMBL" id="OOF99558.1"/>
    </source>
</evidence>
<gene>
    <name evidence="6" type="ORF">ASPCADRAFT_503573</name>
</gene>
<feature type="transmembrane region" description="Helical" evidence="5">
    <location>
        <begin position="20"/>
        <end position="37"/>
    </location>
</feature>
<evidence type="ECO:0000256" key="5">
    <source>
        <dbReference type="SAM" id="Phobius"/>
    </source>
</evidence>
<feature type="transmembrane region" description="Helical" evidence="5">
    <location>
        <begin position="306"/>
        <end position="324"/>
    </location>
</feature>
<evidence type="ECO:0000256" key="4">
    <source>
        <dbReference type="ARBA" id="ARBA00023136"/>
    </source>
</evidence>
<dbReference type="EMBL" id="KV907494">
    <property type="protein sequence ID" value="OOF99558.1"/>
    <property type="molecule type" value="Genomic_DNA"/>
</dbReference>
<name>A0A1R3RYK1_ASPC5</name>
<evidence type="ECO:0000256" key="1">
    <source>
        <dbReference type="ARBA" id="ARBA00004141"/>
    </source>
</evidence>
<dbReference type="PANTHER" id="PTHR23507:SF1">
    <property type="entry name" value="FI18259P1-RELATED"/>
    <property type="match status" value="1"/>
</dbReference>
<comment type="subcellular location">
    <subcellularLocation>
        <location evidence="1">Membrane</location>
        <topology evidence="1">Multi-pass membrane protein</topology>
    </subcellularLocation>
</comment>
<feature type="transmembrane region" description="Helical" evidence="5">
    <location>
        <begin position="197"/>
        <end position="221"/>
    </location>
</feature>
<feature type="transmembrane region" description="Helical" evidence="5">
    <location>
        <begin position="136"/>
        <end position="160"/>
    </location>
</feature>
<dbReference type="VEuPathDB" id="FungiDB:ASPCADRAFT_503573"/>
<dbReference type="PANTHER" id="PTHR23507">
    <property type="entry name" value="ZGC:174356"/>
    <property type="match status" value="1"/>
</dbReference>
<feature type="transmembrane region" description="Helical" evidence="5">
    <location>
        <begin position="274"/>
        <end position="294"/>
    </location>
</feature>
<feature type="transmembrane region" description="Helical" evidence="5">
    <location>
        <begin position="345"/>
        <end position="363"/>
    </location>
</feature>
<keyword evidence="4 5" id="KW-0472">Membrane</keyword>
<dbReference type="AlphaFoldDB" id="A0A1R3RYK1"/>
<dbReference type="GO" id="GO:0022857">
    <property type="term" value="F:transmembrane transporter activity"/>
    <property type="evidence" value="ECO:0007669"/>
    <property type="project" value="InterPro"/>
</dbReference>
<evidence type="ECO:0000256" key="2">
    <source>
        <dbReference type="ARBA" id="ARBA00022692"/>
    </source>
</evidence>
<feature type="transmembrane region" description="Helical" evidence="5">
    <location>
        <begin position="403"/>
        <end position="427"/>
    </location>
</feature>
<keyword evidence="3 5" id="KW-1133">Transmembrane helix</keyword>
<evidence type="ECO:0000256" key="3">
    <source>
        <dbReference type="ARBA" id="ARBA00022989"/>
    </source>
</evidence>
<dbReference type="Gene3D" id="1.20.1250.20">
    <property type="entry name" value="MFS general substrate transporter like domains"/>
    <property type="match status" value="1"/>
</dbReference>
<feature type="transmembrane region" description="Helical" evidence="5">
    <location>
        <begin position="106"/>
        <end position="130"/>
    </location>
</feature>
<feature type="transmembrane region" description="Helical" evidence="5">
    <location>
        <begin position="172"/>
        <end position="191"/>
    </location>
</feature>
<reference evidence="7" key="1">
    <citation type="journal article" date="2017" name="Genome Biol.">
        <title>Comparative genomics reveals high biological diversity and specific adaptations in the industrially and medically important fungal genus Aspergillus.</title>
        <authorList>
            <person name="de Vries R.P."/>
            <person name="Riley R."/>
            <person name="Wiebenga A."/>
            <person name="Aguilar-Osorio G."/>
            <person name="Amillis S."/>
            <person name="Uchima C.A."/>
            <person name="Anderluh G."/>
            <person name="Asadollahi M."/>
            <person name="Askin M."/>
            <person name="Barry K."/>
            <person name="Battaglia E."/>
            <person name="Bayram O."/>
            <person name="Benocci T."/>
            <person name="Braus-Stromeyer S.A."/>
            <person name="Caldana C."/>
            <person name="Canovas D."/>
            <person name="Cerqueira G.C."/>
            <person name="Chen F."/>
            <person name="Chen W."/>
            <person name="Choi C."/>
            <person name="Clum A."/>
            <person name="Dos Santos R.A."/>
            <person name="Damasio A.R."/>
            <person name="Diallinas G."/>
            <person name="Emri T."/>
            <person name="Fekete E."/>
            <person name="Flipphi M."/>
            <person name="Freyberg S."/>
            <person name="Gallo A."/>
            <person name="Gournas C."/>
            <person name="Habgood R."/>
            <person name="Hainaut M."/>
            <person name="Harispe M.L."/>
            <person name="Henrissat B."/>
            <person name="Hilden K.S."/>
            <person name="Hope R."/>
            <person name="Hossain A."/>
            <person name="Karabika E."/>
            <person name="Karaffa L."/>
            <person name="Karanyi Z."/>
            <person name="Krasevec N."/>
            <person name="Kuo A."/>
            <person name="Kusch H."/>
            <person name="LaButti K."/>
            <person name="Lagendijk E.L."/>
            <person name="Lapidus A."/>
            <person name="Levasseur A."/>
            <person name="Lindquist E."/>
            <person name="Lipzen A."/>
            <person name="Logrieco A.F."/>
            <person name="MacCabe A."/>
            <person name="Maekelae M.R."/>
            <person name="Malavazi I."/>
            <person name="Melin P."/>
            <person name="Meyer V."/>
            <person name="Mielnichuk N."/>
            <person name="Miskei M."/>
            <person name="Molnar A.P."/>
            <person name="Mule G."/>
            <person name="Ngan C.Y."/>
            <person name="Orejas M."/>
            <person name="Orosz E."/>
            <person name="Ouedraogo J.P."/>
            <person name="Overkamp K.M."/>
            <person name="Park H.-S."/>
            <person name="Perrone G."/>
            <person name="Piumi F."/>
            <person name="Punt P.J."/>
            <person name="Ram A.F."/>
            <person name="Ramon A."/>
            <person name="Rauscher S."/>
            <person name="Record E."/>
            <person name="Riano-Pachon D.M."/>
            <person name="Robert V."/>
            <person name="Roehrig J."/>
            <person name="Ruller R."/>
            <person name="Salamov A."/>
            <person name="Salih N.S."/>
            <person name="Samson R.A."/>
            <person name="Sandor E."/>
            <person name="Sanguinetti M."/>
            <person name="Schuetze T."/>
            <person name="Sepcic K."/>
            <person name="Shelest E."/>
            <person name="Sherlock G."/>
            <person name="Sophianopoulou V."/>
            <person name="Squina F.M."/>
            <person name="Sun H."/>
            <person name="Susca A."/>
            <person name="Todd R.B."/>
            <person name="Tsang A."/>
            <person name="Unkles S.E."/>
            <person name="van de Wiele N."/>
            <person name="van Rossen-Uffink D."/>
            <person name="Oliveira J.V."/>
            <person name="Vesth T.C."/>
            <person name="Visser J."/>
            <person name="Yu J.-H."/>
            <person name="Zhou M."/>
            <person name="Andersen M.R."/>
            <person name="Archer D.B."/>
            <person name="Baker S.E."/>
            <person name="Benoit I."/>
            <person name="Brakhage A.A."/>
            <person name="Braus G.H."/>
            <person name="Fischer R."/>
            <person name="Frisvad J.C."/>
            <person name="Goldman G.H."/>
            <person name="Houbraken J."/>
            <person name="Oakley B."/>
            <person name="Pocsi I."/>
            <person name="Scazzocchio C."/>
            <person name="Seiboth B."/>
            <person name="vanKuyk P.A."/>
            <person name="Wortman J."/>
            <person name="Dyer P.S."/>
            <person name="Grigoriev I.V."/>
        </authorList>
    </citation>
    <scope>NUCLEOTIDE SEQUENCE [LARGE SCALE GENOMIC DNA]</scope>
    <source>
        <strain evidence="7">ITEM 5010</strain>
    </source>
</reference>
<protein>
    <recommendedName>
        <fullName evidence="8">Major facilitator superfamily (MFS) profile domain-containing protein</fullName>
    </recommendedName>
</protein>
<evidence type="ECO:0008006" key="8">
    <source>
        <dbReference type="Google" id="ProtNLM"/>
    </source>
</evidence>
<organism evidence="6 7">
    <name type="scientific">Aspergillus carbonarius (strain ITEM 5010)</name>
    <dbReference type="NCBI Taxonomy" id="602072"/>
    <lineage>
        <taxon>Eukaryota</taxon>
        <taxon>Fungi</taxon>
        <taxon>Dikarya</taxon>
        <taxon>Ascomycota</taxon>
        <taxon>Pezizomycotina</taxon>
        <taxon>Eurotiomycetes</taxon>
        <taxon>Eurotiomycetidae</taxon>
        <taxon>Eurotiales</taxon>
        <taxon>Aspergillaceae</taxon>
        <taxon>Aspergillus</taxon>
        <taxon>Aspergillus subgen. Circumdati</taxon>
    </lineage>
</organism>
<keyword evidence="7" id="KW-1185">Reference proteome</keyword>
<feature type="transmembrane region" description="Helical" evidence="5">
    <location>
        <begin position="439"/>
        <end position="459"/>
    </location>
</feature>
<accession>A0A1R3RYK1</accession>
<dbReference type="Pfam" id="PF07690">
    <property type="entry name" value="MFS_1"/>
    <property type="match status" value="1"/>
</dbReference>
<evidence type="ECO:0000313" key="7">
    <source>
        <dbReference type="Proteomes" id="UP000188318"/>
    </source>
</evidence>
<dbReference type="InterPro" id="IPR036259">
    <property type="entry name" value="MFS_trans_sf"/>
</dbReference>
<dbReference type="OrthoDB" id="194139at2759"/>
<dbReference type="GO" id="GO:0016020">
    <property type="term" value="C:membrane"/>
    <property type="evidence" value="ECO:0007669"/>
    <property type="project" value="UniProtKB-SubCell"/>
</dbReference>
<sequence length="462" mass="48428">MSSLESTPLLASSLAPRADPRTLSLVVGVIIFLAKFADELLKAPMLAALELAVCERSNPTTPCDGASVGPVVASLRGTAGMLDALPGLTVGYVYGSLSRHWGERTVLLLATLGMALEVAWFVLVCAQPSIFPPSAVLGSFAFLFIGGGPQVFNALLLTILAEGVPSTEQTAFFWRAGAAGLVSTFMAPPVSGAMMSILPPVVVCVVGVAIFSLLFPLVLYLPGIAAAETQGEAAADGYPPPPKSIFQSIRSGWTENTSLISGLLSHGGVIRSAAFADLVSMLAPNVMIILLQHMSNRFGWSHAEGTLIYSIKGGISLVLFTVGLPWIHRYLTHRRRLASPWPDLWMARVLILFLLGGSFLIGVAQTASWAITGLVLFSCGTGISMCLKSASAIGLPKDQVARLYTGLAAVETLGAVLGSPLLSWVYAASLRADNPAFDGAPFLLSSLAYSAAAIAIWTVSVR</sequence>
<proteinExistence type="predicted"/>
<dbReference type="InterPro" id="IPR011701">
    <property type="entry name" value="MFS"/>
</dbReference>